<proteinExistence type="predicted"/>
<keyword evidence="1" id="KW-1133">Transmembrane helix</keyword>
<sequence length="162" mass="17516">MIVRTLTLVAALTAGAATSQFPEFSQQYAQRLGGAVDALAEVVADFDASAQAEGLTRVAALNQMQGTPFIDRRRADMIRTFARYDKLRADLAALDTAGPFMRAYHATRMTDPEVARAAWAAFQPALPLTFAGGIFAGVGFITMLLAIGILRLLLPTRRRRTA</sequence>
<dbReference type="InterPro" id="IPR022584">
    <property type="entry name" value="DUF2937"/>
</dbReference>
<dbReference type="RefSeq" id="WP_089419558.1">
    <property type="nucleotide sequence ID" value="NZ_CP022415.1"/>
</dbReference>
<evidence type="ECO:0000256" key="2">
    <source>
        <dbReference type="SAM" id="SignalP"/>
    </source>
</evidence>
<organism evidence="3 4">
    <name type="scientific">Pseudosulfitobacter pseudonitzschiae</name>
    <dbReference type="NCBI Taxonomy" id="1402135"/>
    <lineage>
        <taxon>Bacteria</taxon>
        <taxon>Pseudomonadati</taxon>
        <taxon>Pseudomonadota</taxon>
        <taxon>Alphaproteobacteria</taxon>
        <taxon>Rhodobacterales</taxon>
        <taxon>Roseobacteraceae</taxon>
        <taxon>Pseudosulfitobacter</taxon>
    </lineage>
</organism>
<keyword evidence="4" id="KW-1185">Reference proteome</keyword>
<dbReference type="EMBL" id="CP022415">
    <property type="protein sequence ID" value="ASM71507.1"/>
    <property type="molecule type" value="Genomic_DNA"/>
</dbReference>
<dbReference type="Proteomes" id="UP000199754">
    <property type="component" value="Chromosome"/>
</dbReference>
<protein>
    <recommendedName>
        <fullName evidence="5">Prolyl-tRNA synthetase</fullName>
    </recommendedName>
</protein>
<accession>A0A221JY35</accession>
<name>A0A221JY35_9RHOB</name>
<feature type="transmembrane region" description="Helical" evidence="1">
    <location>
        <begin position="130"/>
        <end position="154"/>
    </location>
</feature>
<evidence type="ECO:0000313" key="4">
    <source>
        <dbReference type="Proteomes" id="UP000199754"/>
    </source>
</evidence>
<evidence type="ECO:0000256" key="1">
    <source>
        <dbReference type="SAM" id="Phobius"/>
    </source>
</evidence>
<evidence type="ECO:0000313" key="3">
    <source>
        <dbReference type="EMBL" id="ASM71507.1"/>
    </source>
</evidence>
<dbReference type="OrthoDB" id="193051at2"/>
<reference evidence="3 4" key="1">
    <citation type="submission" date="2017-07" db="EMBL/GenBank/DDBJ databases">
        <title>Genome Sequence of Sulfitobacter pseudonitzschiae Strain SMR1 Isolated from a culture of the Diatom Skeletonema marinoi.</title>
        <authorList>
            <person name="Topel M."/>
            <person name="Pinder M.I.M."/>
            <person name="Johansson O.N."/>
            <person name="Kourtchenko O."/>
            <person name="Godhe A."/>
            <person name="Clarke A.K."/>
        </authorList>
    </citation>
    <scope>NUCLEOTIDE SEQUENCE [LARGE SCALE GENOMIC DNA]</scope>
    <source>
        <strain evidence="3 4">SMR1</strain>
    </source>
</reference>
<dbReference type="KEGG" id="spse:SULPSESMR1_00675"/>
<keyword evidence="1" id="KW-0472">Membrane</keyword>
<dbReference type="AlphaFoldDB" id="A0A221JY35"/>
<gene>
    <name evidence="3" type="ORF">SULPSESMR1_00675</name>
</gene>
<keyword evidence="1" id="KW-0812">Transmembrane</keyword>
<feature type="chain" id="PRO_5012013476" description="Prolyl-tRNA synthetase" evidence="2">
    <location>
        <begin position="17"/>
        <end position="162"/>
    </location>
</feature>
<evidence type="ECO:0008006" key="5">
    <source>
        <dbReference type="Google" id="ProtNLM"/>
    </source>
</evidence>
<dbReference type="Pfam" id="PF11157">
    <property type="entry name" value="DUF2937"/>
    <property type="match status" value="1"/>
</dbReference>
<feature type="signal peptide" evidence="2">
    <location>
        <begin position="1"/>
        <end position="16"/>
    </location>
</feature>
<keyword evidence="2" id="KW-0732">Signal</keyword>